<gene>
    <name evidence="1" type="ORF">MBAV_002160</name>
</gene>
<proteinExistence type="predicted"/>
<sequence>MFKILRLHVAELVEFLSLFVEVIRCVPQVIQTVFIEQGAVGPDKSKRVFVYKRFSGDLRAHGLQFDAKGA</sequence>
<dbReference type="AlphaFoldDB" id="A0A0F3GUI9"/>
<dbReference type="Proteomes" id="UP000033423">
    <property type="component" value="Unassembled WGS sequence"/>
</dbReference>
<protein>
    <submittedName>
        <fullName evidence="1">Uncharacterized protein</fullName>
    </submittedName>
</protein>
<evidence type="ECO:0000313" key="1">
    <source>
        <dbReference type="EMBL" id="KJU85649.1"/>
    </source>
</evidence>
<keyword evidence="2" id="KW-1185">Reference proteome</keyword>
<comment type="caution">
    <text evidence="1">The sequence shown here is derived from an EMBL/GenBank/DDBJ whole genome shotgun (WGS) entry which is preliminary data.</text>
</comment>
<name>A0A0F3GUI9_9BACT</name>
<organism evidence="1 2">
    <name type="scientific">Candidatus Magnetobacterium bavaricum</name>
    <dbReference type="NCBI Taxonomy" id="29290"/>
    <lineage>
        <taxon>Bacteria</taxon>
        <taxon>Pseudomonadati</taxon>
        <taxon>Nitrospirota</taxon>
        <taxon>Thermodesulfovibrionia</taxon>
        <taxon>Thermodesulfovibrionales</taxon>
        <taxon>Candidatus Magnetobacteriaceae</taxon>
        <taxon>Candidatus Magnetobacterium</taxon>
    </lineage>
</organism>
<reference evidence="1 2" key="1">
    <citation type="submission" date="2015-02" db="EMBL/GenBank/DDBJ databases">
        <title>Single-cell genomics of uncultivated deep-branching MTB reveals a conserved set of magnetosome genes.</title>
        <authorList>
            <person name="Kolinko S."/>
            <person name="Richter M."/>
            <person name="Glockner F.O."/>
            <person name="Brachmann A."/>
            <person name="Schuler D."/>
        </authorList>
    </citation>
    <scope>NUCLEOTIDE SEQUENCE [LARGE SCALE GENOMIC DNA]</scope>
    <source>
        <strain evidence="1">TM-1</strain>
    </source>
</reference>
<dbReference type="EMBL" id="LACI01000928">
    <property type="protein sequence ID" value="KJU85649.1"/>
    <property type="molecule type" value="Genomic_DNA"/>
</dbReference>
<accession>A0A0F3GUI9</accession>
<evidence type="ECO:0000313" key="2">
    <source>
        <dbReference type="Proteomes" id="UP000033423"/>
    </source>
</evidence>